<proteinExistence type="predicted"/>
<reference evidence="1" key="1">
    <citation type="submission" date="2014-09" db="EMBL/GenBank/DDBJ databases">
        <authorList>
            <person name="Magalhaes I.L.F."/>
            <person name="Oliveira U."/>
            <person name="Santos F.R."/>
            <person name="Vidigal T.H.D.A."/>
            <person name="Brescovit A.D."/>
            <person name="Santos A.J."/>
        </authorList>
    </citation>
    <scope>NUCLEOTIDE SEQUENCE</scope>
    <source>
        <tissue evidence="1">Shoot tissue taken approximately 20 cm above the soil surface</tissue>
    </source>
</reference>
<sequence>MGDSGTQGRISFRSSLQLAGQGVVYSIAGCISTAPRLTSKDTEPTTICCCHRTSLHDTLRAAGQENACGLSRSCIWKKVHAAL</sequence>
<reference evidence="1" key="2">
    <citation type="journal article" date="2015" name="Data Brief">
        <title>Shoot transcriptome of the giant reed, Arundo donax.</title>
        <authorList>
            <person name="Barrero R.A."/>
            <person name="Guerrero F.D."/>
            <person name="Moolhuijzen P."/>
            <person name="Goolsby J.A."/>
            <person name="Tidwell J."/>
            <person name="Bellgard S.E."/>
            <person name="Bellgard M.I."/>
        </authorList>
    </citation>
    <scope>NUCLEOTIDE SEQUENCE</scope>
    <source>
        <tissue evidence="1">Shoot tissue taken approximately 20 cm above the soil surface</tissue>
    </source>
</reference>
<evidence type="ECO:0000313" key="1">
    <source>
        <dbReference type="EMBL" id="JAD21226.1"/>
    </source>
</evidence>
<name>A0A0A8Y5G8_ARUDO</name>
<dbReference type="EMBL" id="GBRH01276669">
    <property type="protein sequence ID" value="JAD21226.1"/>
    <property type="molecule type" value="Transcribed_RNA"/>
</dbReference>
<protein>
    <submittedName>
        <fullName evidence="1">Uncharacterized protein</fullName>
    </submittedName>
</protein>
<organism evidence="1">
    <name type="scientific">Arundo donax</name>
    <name type="common">Giant reed</name>
    <name type="synonym">Donax arundinaceus</name>
    <dbReference type="NCBI Taxonomy" id="35708"/>
    <lineage>
        <taxon>Eukaryota</taxon>
        <taxon>Viridiplantae</taxon>
        <taxon>Streptophyta</taxon>
        <taxon>Embryophyta</taxon>
        <taxon>Tracheophyta</taxon>
        <taxon>Spermatophyta</taxon>
        <taxon>Magnoliopsida</taxon>
        <taxon>Liliopsida</taxon>
        <taxon>Poales</taxon>
        <taxon>Poaceae</taxon>
        <taxon>PACMAD clade</taxon>
        <taxon>Arundinoideae</taxon>
        <taxon>Arundineae</taxon>
        <taxon>Arundo</taxon>
    </lineage>
</organism>
<dbReference type="AlphaFoldDB" id="A0A0A8Y5G8"/>
<accession>A0A0A8Y5G8</accession>